<feature type="compositionally biased region" description="Low complexity" evidence="3">
    <location>
        <begin position="470"/>
        <end position="480"/>
    </location>
</feature>
<dbReference type="InterPro" id="IPR002550">
    <property type="entry name" value="CNNM"/>
</dbReference>
<dbReference type="InterPro" id="IPR046342">
    <property type="entry name" value="CBS_dom_sf"/>
</dbReference>
<keyword evidence="1" id="KW-0677">Repeat</keyword>
<keyword evidence="7" id="KW-1185">Reference proteome</keyword>
<sequence>MHALRLFRALSTAQHDQDLVFFIYAAVASSLVVLAGLMSGLTLGLLSLNSLDLELLKRSGTEQEKRYAERIAPVLKRPHFLLVTLVLCNAAATEALPIILDRLADPITAVLVSVVVVLIFGEIIPQAVCSRYGLVIGAYSAWFVRGLMWITCIVSYPISLILDKVLGEQHSALFRRAQLKALVDIHGHHEGLGGNLSTDEINIIRGALDMTNKTADQCMTPLDKVFMLSASDLVDEETLGRILDSGHSRIPVHTPGNRRAILGLILVKELIMVDKSQGLLVRDLHIRALPCLRSDTALYDMLKLFETGRCHMAVLEAPSEADICRRHSSVVEQQMENMLQVRVDEATSAKVEQGEFCPPEDASTGASIAADCSSENTPLLAASPVASGAKTPRLDGSAQDNRQPVGIVTIEDIIEELIQQEIVDETDRFVDNEHLQRVNAALLLQGLPDRLRMLLRSPAFMPRGPERDTAAPATLAPPQQ</sequence>
<dbReference type="EMBL" id="JALJOR010000003">
    <property type="protein sequence ID" value="KAK9820015.1"/>
    <property type="molecule type" value="Genomic_DNA"/>
</dbReference>
<organism evidence="6 7">
    <name type="scientific">[Myrmecia] bisecta</name>
    <dbReference type="NCBI Taxonomy" id="41462"/>
    <lineage>
        <taxon>Eukaryota</taxon>
        <taxon>Viridiplantae</taxon>
        <taxon>Chlorophyta</taxon>
        <taxon>core chlorophytes</taxon>
        <taxon>Trebouxiophyceae</taxon>
        <taxon>Trebouxiales</taxon>
        <taxon>Trebouxiaceae</taxon>
        <taxon>Myrmecia</taxon>
    </lineage>
</organism>
<proteinExistence type="predicted"/>
<gene>
    <name evidence="6" type="ORF">WJX72_005166</name>
</gene>
<dbReference type="GO" id="GO:0016020">
    <property type="term" value="C:membrane"/>
    <property type="evidence" value="ECO:0007669"/>
    <property type="project" value="UniProtKB-UniRule"/>
</dbReference>
<protein>
    <recommendedName>
        <fullName evidence="5">CNNM transmembrane domain-containing protein</fullName>
    </recommendedName>
</protein>
<feature type="transmembrane region" description="Helical" evidence="4">
    <location>
        <begin position="20"/>
        <end position="48"/>
    </location>
</feature>
<dbReference type="InterPro" id="IPR045095">
    <property type="entry name" value="ACDP"/>
</dbReference>
<keyword evidence="2 4" id="KW-0472">Membrane</keyword>
<dbReference type="Pfam" id="PF01595">
    <property type="entry name" value="CNNM"/>
    <property type="match status" value="1"/>
</dbReference>
<dbReference type="PANTHER" id="PTHR12064">
    <property type="entry name" value="METAL TRANSPORTER CNNM"/>
    <property type="match status" value="1"/>
</dbReference>
<dbReference type="AlphaFoldDB" id="A0AAW1QF43"/>
<evidence type="ECO:0000256" key="4">
    <source>
        <dbReference type="SAM" id="Phobius"/>
    </source>
</evidence>
<feature type="transmembrane region" description="Helical" evidence="4">
    <location>
        <begin position="136"/>
        <end position="158"/>
    </location>
</feature>
<dbReference type="SUPFAM" id="SSF54631">
    <property type="entry name" value="CBS-domain pair"/>
    <property type="match status" value="1"/>
</dbReference>
<dbReference type="GO" id="GO:0010960">
    <property type="term" value="P:magnesium ion homeostasis"/>
    <property type="evidence" value="ECO:0007669"/>
    <property type="project" value="InterPro"/>
</dbReference>
<dbReference type="GO" id="GO:0030026">
    <property type="term" value="P:intracellular manganese ion homeostasis"/>
    <property type="evidence" value="ECO:0007669"/>
    <property type="project" value="TreeGrafter"/>
</dbReference>
<evidence type="ECO:0000313" key="7">
    <source>
        <dbReference type="Proteomes" id="UP001489004"/>
    </source>
</evidence>
<name>A0AAW1QF43_9CHLO</name>
<keyword evidence="2 4" id="KW-1133">Transmembrane helix</keyword>
<dbReference type="PROSITE" id="PS51846">
    <property type="entry name" value="CNNM"/>
    <property type="match status" value="1"/>
</dbReference>
<dbReference type="GO" id="GO:0005737">
    <property type="term" value="C:cytoplasm"/>
    <property type="evidence" value="ECO:0007669"/>
    <property type="project" value="TreeGrafter"/>
</dbReference>
<evidence type="ECO:0000259" key="5">
    <source>
        <dbReference type="PROSITE" id="PS51846"/>
    </source>
</evidence>
<keyword evidence="2 4" id="KW-0812">Transmembrane</keyword>
<evidence type="ECO:0000256" key="3">
    <source>
        <dbReference type="SAM" id="MobiDB-lite"/>
    </source>
</evidence>
<comment type="caution">
    <text evidence="6">The sequence shown here is derived from an EMBL/GenBank/DDBJ whole genome shotgun (WGS) entry which is preliminary data.</text>
</comment>
<dbReference type="Gene3D" id="3.10.580.10">
    <property type="entry name" value="CBS-domain"/>
    <property type="match status" value="2"/>
</dbReference>
<evidence type="ECO:0000256" key="2">
    <source>
        <dbReference type="PROSITE-ProRule" id="PRU01193"/>
    </source>
</evidence>
<accession>A0AAW1QF43</accession>
<dbReference type="PANTHER" id="PTHR12064:SF97">
    <property type="entry name" value="METAL TRANSPORTER CNNM-5"/>
    <property type="match status" value="1"/>
</dbReference>
<feature type="region of interest" description="Disordered" evidence="3">
    <location>
        <begin position="460"/>
        <end position="480"/>
    </location>
</feature>
<reference evidence="6 7" key="1">
    <citation type="journal article" date="2024" name="Nat. Commun.">
        <title>Phylogenomics reveals the evolutionary origins of lichenization in chlorophyte algae.</title>
        <authorList>
            <person name="Puginier C."/>
            <person name="Libourel C."/>
            <person name="Otte J."/>
            <person name="Skaloud P."/>
            <person name="Haon M."/>
            <person name="Grisel S."/>
            <person name="Petersen M."/>
            <person name="Berrin J.G."/>
            <person name="Delaux P.M."/>
            <person name="Dal Grande F."/>
            <person name="Keller J."/>
        </authorList>
    </citation>
    <scope>NUCLEOTIDE SEQUENCE [LARGE SCALE GENOMIC DNA]</scope>
    <source>
        <strain evidence="6 7">SAG 2043</strain>
    </source>
</reference>
<feature type="domain" description="CNNM transmembrane" evidence="5">
    <location>
        <begin position="17"/>
        <end position="200"/>
    </location>
</feature>
<evidence type="ECO:0000256" key="1">
    <source>
        <dbReference type="ARBA" id="ARBA00022737"/>
    </source>
</evidence>
<dbReference type="Proteomes" id="UP001489004">
    <property type="component" value="Unassembled WGS sequence"/>
</dbReference>
<feature type="transmembrane region" description="Helical" evidence="4">
    <location>
        <begin position="106"/>
        <end position="124"/>
    </location>
</feature>
<evidence type="ECO:0000313" key="6">
    <source>
        <dbReference type="EMBL" id="KAK9820015.1"/>
    </source>
</evidence>